<gene>
    <name evidence="1" type="ORF">CWD88_01120</name>
</gene>
<evidence type="ECO:0000313" key="1">
    <source>
        <dbReference type="EMBL" id="PJO67919.1"/>
    </source>
</evidence>
<comment type="caution">
    <text evidence="1">The sequence shown here is derived from an EMBL/GenBank/DDBJ whole genome shotgun (WGS) entry which is preliminary data.</text>
</comment>
<name>A0AAX0UHE6_BURPE</name>
<dbReference type="Proteomes" id="UP000231878">
    <property type="component" value="Unassembled WGS sequence"/>
</dbReference>
<accession>A0AAX0UHE6</accession>
<organism evidence="1 2">
    <name type="scientific">Burkholderia pseudomallei</name>
    <name type="common">Pseudomonas pseudomallei</name>
    <dbReference type="NCBI Taxonomy" id="28450"/>
    <lineage>
        <taxon>Bacteria</taxon>
        <taxon>Pseudomonadati</taxon>
        <taxon>Pseudomonadota</taxon>
        <taxon>Betaproteobacteria</taxon>
        <taxon>Burkholderiales</taxon>
        <taxon>Burkholderiaceae</taxon>
        <taxon>Burkholderia</taxon>
        <taxon>pseudomallei group</taxon>
    </lineage>
</organism>
<dbReference type="EMBL" id="PHRB01000001">
    <property type="protein sequence ID" value="PJO67919.1"/>
    <property type="molecule type" value="Genomic_DNA"/>
</dbReference>
<evidence type="ECO:0000313" key="2">
    <source>
        <dbReference type="Proteomes" id="UP000231878"/>
    </source>
</evidence>
<dbReference type="AlphaFoldDB" id="A0AAX0UHE6"/>
<sequence>MGGRAAQSRRTASRVRVAGVEAMRAACSARFAVRISRVSAGRDPLRSAAIRFDRIARALSRTDRGGGGRGMRGRHTGAGTACERWRHTVTGRRIGGNRMASSVAAVIARPRAGLTIVRVR</sequence>
<protein>
    <submittedName>
        <fullName evidence="1">Uncharacterized protein</fullName>
    </submittedName>
</protein>
<proteinExistence type="predicted"/>
<reference evidence="1 2" key="1">
    <citation type="submission" date="2017-11" db="EMBL/GenBank/DDBJ databases">
        <title>Molecular characterization of Burkholderia pseudomallei and closely related isolates from Vietnam.</title>
        <authorList>
            <person name="Ustinov D.V."/>
            <person name="Antonov A.S."/>
            <person name="Avdusheva E.F."/>
            <person name="Shpak I.M."/>
            <person name="Zakharova I.B."/>
            <person name="Thi L.A."/>
            <person name="Teteryatnikova N."/>
            <person name="Lopasteyskaya Y.A."/>
            <person name="Kuzyutina J.A."/>
            <person name="Ngo T.N."/>
            <person name="Victorov D.V."/>
        </authorList>
    </citation>
    <scope>NUCLEOTIDE SEQUENCE [LARGE SCALE GENOMIC DNA]</scope>
    <source>
        <strain evidence="1 2">V1512</strain>
    </source>
</reference>